<feature type="transmembrane region" description="Helical" evidence="1">
    <location>
        <begin position="7"/>
        <end position="24"/>
    </location>
</feature>
<dbReference type="OrthoDB" id="1956471at2"/>
<organism evidence="2 3">
    <name type="scientific">Formimonas warabiya</name>
    <dbReference type="NCBI Taxonomy" id="1761012"/>
    <lineage>
        <taxon>Bacteria</taxon>
        <taxon>Bacillati</taxon>
        <taxon>Bacillota</taxon>
        <taxon>Clostridia</taxon>
        <taxon>Eubacteriales</taxon>
        <taxon>Peptococcaceae</taxon>
        <taxon>Candidatus Formimonas</taxon>
    </lineage>
</organism>
<protein>
    <submittedName>
        <fullName evidence="2">Uncharacterized protein</fullName>
    </submittedName>
</protein>
<keyword evidence="1" id="KW-0472">Membrane</keyword>
<dbReference type="RefSeq" id="WP_148132574.1">
    <property type="nucleotide sequence ID" value="NZ_CP017634.1"/>
</dbReference>
<keyword evidence="1" id="KW-1133">Transmembrane helix</keyword>
<dbReference type="KEGG" id="fwa:DCMF_00265"/>
<keyword evidence="1" id="KW-0812">Transmembrane</keyword>
<evidence type="ECO:0000313" key="2">
    <source>
        <dbReference type="EMBL" id="ATW23435.1"/>
    </source>
</evidence>
<gene>
    <name evidence="2" type="ORF">DCMF_00265</name>
</gene>
<sequence length="178" mass="20442">MKLKLRYILFYIFILTLAAMGISFSRFSTTLTNSGAENTTPPDIEFSTWVLDYHAASVSLDNMFPGDTRTIAIWVRNWQAGDPVKISGYTQNYNLELETTGNLPLEYTLADDEGKEVNLSRPDSFRYIGETQQLSADMPETKEYLLSISWPVEKKDFRYRNEIDYLELKIRAVQAEGI</sequence>
<dbReference type="EMBL" id="CP017634">
    <property type="protein sequence ID" value="ATW23435.1"/>
    <property type="molecule type" value="Genomic_DNA"/>
</dbReference>
<proteinExistence type="predicted"/>
<accession>A0A3G1KMV5</accession>
<reference evidence="2 3" key="1">
    <citation type="submission" date="2016-10" db="EMBL/GenBank/DDBJ databases">
        <title>Complete Genome Sequence of Peptococcaceae strain DCMF.</title>
        <authorList>
            <person name="Edwards R.J."/>
            <person name="Holland S.I."/>
            <person name="Deshpande N.P."/>
            <person name="Wong Y.K."/>
            <person name="Ertan H."/>
            <person name="Manefield M."/>
            <person name="Russell T.L."/>
            <person name="Lee M.J."/>
        </authorList>
    </citation>
    <scope>NUCLEOTIDE SEQUENCE [LARGE SCALE GENOMIC DNA]</scope>
    <source>
        <strain evidence="2 3">DCMF</strain>
    </source>
</reference>
<dbReference type="Proteomes" id="UP000323521">
    <property type="component" value="Chromosome"/>
</dbReference>
<evidence type="ECO:0000256" key="1">
    <source>
        <dbReference type="SAM" id="Phobius"/>
    </source>
</evidence>
<keyword evidence="3" id="KW-1185">Reference proteome</keyword>
<name>A0A3G1KMV5_FORW1</name>
<evidence type="ECO:0000313" key="3">
    <source>
        <dbReference type="Proteomes" id="UP000323521"/>
    </source>
</evidence>
<dbReference type="AlphaFoldDB" id="A0A3G1KMV5"/>